<dbReference type="AlphaFoldDB" id="A0A510K7J4"/>
<evidence type="ECO:0000313" key="2">
    <source>
        <dbReference type="Proteomes" id="UP000321397"/>
    </source>
</evidence>
<evidence type="ECO:0000313" key="1">
    <source>
        <dbReference type="EMBL" id="BBM47579.1"/>
    </source>
</evidence>
<sequence>MNIENEEVLYVIGNGFDLSLGLKTSYNDFFEYIDVNRMRKIVDLLREDRKNIKKYSIDRLNILLNKLKENDLILETNKYVNAIRKNIEKNSLKEIKDNVYSLHKEIFTMLKSKNTFRFVDEYGIFILFLLLTNVEKNEWQWVEEQILNYINDIICICSNNFNEVISYIKDKWDEIELNLEIYRKLVVKEKDLKTVEGKFYKQINITEEDKLVYKALIEILKRKSNEYIHRMKKVITNKKELEHIEKNYEYYIQNIIYEMEYINFILEIWFTDVRKKIEFDKDNLEILNINENEKLSLENQLYMFENYFGNYIKQINDEMKMLIAKYEIIDNNFKPEVLFEKIKKIFFDDKSKYVINFNYTNYLNQYAINNNYRLNIKKIININGNIDSVVLETKLSKNRIRSPKYIKTGLKLACEKKLADDTDIEVQKMEKKDAIEFINKENIIFSEKMKNEFIKKLENMSDDEFKEFIKNQSTEKVNDRVKKIIKECDEEIMNMFPFTSGLKESKIIFGLDKIQIENSENKLRTFIKSNRRKNSESEWKLLVKEHKFTKIYFYGHSLADADYTFFEDLFDIIDITNNKIKLIFLYPREYPCQENVKKLIRKYYRNKKGNNNLSDDEIIKKIGEYYIDKLKLEGKLEFKEV</sequence>
<dbReference type="RefSeq" id="WP_146960716.1">
    <property type="nucleotide sequence ID" value="NZ_AP019834.1"/>
</dbReference>
<proteinExistence type="predicted"/>
<organism evidence="1 2">
    <name type="scientific">Leptotrichia wadei</name>
    <dbReference type="NCBI Taxonomy" id="157687"/>
    <lineage>
        <taxon>Bacteria</taxon>
        <taxon>Fusobacteriati</taxon>
        <taxon>Fusobacteriota</taxon>
        <taxon>Fusobacteriia</taxon>
        <taxon>Fusobacteriales</taxon>
        <taxon>Leptotrichiaceae</taxon>
        <taxon>Leptotrichia</taxon>
    </lineage>
</organism>
<protein>
    <submittedName>
        <fullName evidence="1">Uncharacterized protein</fullName>
    </submittedName>
</protein>
<name>A0A510K7J4_9FUSO</name>
<gene>
    <name evidence="1" type="ORF">JMUB3933_1080</name>
</gene>
<dbReference type="Proteomes" id="UP000321397">
    <property type="component" value="Chromosome"/>
</dbReference>
<accession>A0A510K7J4</accession>
<reference evidence="1 2" key="1">
    <citation type="submission" date="2019-07" db="EMBL/GenBank/DDBJ databases">
        <title>Complete Genome Sequence of Leptotrichia wadei Strain JMUB3933.</title>
        <authorList>
            <person name="Watanabe S."/>
            <person name="Cui L."/>
        </authorList>
    </citation>
    <scope>NUCLEOTIDE SEQUENCE [LARGE SCALE GENOMIC DNA]</scope>
    <source>
        <strain evidence="1 2">JMUB3933</strain>
    </source>
</reference>
<dbReference type="EMBL" id="AP019834">
    <property type="protein sequence ID" value="BBM47579.1"/>
    <property type="molecule type" value="Genomic_DNA"/>
</dbReference>